<dbReference type="Proteomes" id="UP000663637">
    <property type="component" value="Chromosome"/>
</dbReference>
<dbReference type="RefSeq" id="WP_205441059.1">
    <property type="nucleotide sequence ID" value="NZ_CP061510.1"/>
</dbReference>
<evidence type="ECO:0000256" key="1">
    <source>
        <dbReference type="SAM" id="MobiDB-lite"/>
    </source>
</evidence>
<dbReference type="EMBL" id="CP061510">
    <property type="protein sequence ID" value="QSB43768.1"/>
    <property type="molecule type" value="Genomic_DNA"/>
</dbReference>
<name>A0ABX7K785_9SPHN</name>
<evidence type="ECO:0000256" key="2">
    <source>
        <dbReference type="SAM" id="SignalP"/>
    </source>
</evidence>
<accession>A0ABX7K785</accession>
<sequence length="211" mass="21719">MTASISLMSKVALPSRLLLAIGMSALVAGCGSDSGQTEGGAESAAQEQAASQPAAPGVDERAALIAEFHEAAPNNCLFYKEEGGPSEGDDLAGSPLLLCSGRSSPTENYGLAMLRENGTVAKAGTVFITMGPNGASGAFDPVWSLVGKLAGMTAGEEAQLRMEMPSKLRFAGNLYSIDYEPLMTTASGVPVSFAGNKLKQGMLTLRIDPSR</sequence>
<reference evidence="3 4" key="1">
    <citation type="submission" date="2020-09" db="EMBL/GenBank/DDBJ databases">
        <title>Complete genome sequence of altererythrobacter flavus SS-21NJ, isolated from Dongying oil sludge in Shandong province.</title>
        <authorList>
            <person name="Sun S."/>
            <person name="Zhang Z."/>
        </authorList>
    </citation>
    <scope>NUCLEOTIDE SEQUENCE [LARGE SCALE GENOMIC DNA]</scope>
    <source>
        <strain evidence="3 4">SS-21NJ</strain>
    </source>
</reference>
<feature type="signal peptide" evidence="2">
    <location>
        <begin position="1"/>
        <end position="20"/>
    </location>
</feature>
<feature type="compositionally biased region" description="Low complexity" evidence="1">
    <location>
        <begin position="39"/>
        <end position="56"/>
    </location>
</feature>
<proteinExistence type="predicted"/>
<gene>
    <name evidence="3" type="ORF">IDJ81_10390</name>
</gene>
<feature type="region of interest" description="Disordered" evidence="1">
    <location>
        <begin position="32"/>
        <end position="56"/>
    </location>
</feature>
<keyword evidence="4" id="KW-1185">Reference proteome</keyword>
<evidence type="ECO:0008006" key="5">
    <source>
        <dbReference type="Google" id="ProtNLM"/>
    </source>
</evidence>
<feature type="chain" id="PRO_5046601964" description="Lipoprotein" evidence="2">
    <location>
        <begin position="21"/>
        <end position="211"/>
    </location>
</feature>
<evidence type="ECO:0000313" key="4">
    <source>
        <dbReference type="Proteomes" id="UP000663637"/>
    </source>
</evidence>
<keyword evidence="2" id="KW-0732">Signal</keyword>
<protein>
    <recommendedName>
        <fullName evidence="5">Lipoprotein</fullName>
    </recommendedName>
</protein>
<organism evidence="3 4">
    <name type="scientific">Tsuneonella flava</name>
    <dbReference type="NCBI Taxonomy" id="2055955"/>
    <lineage>
        <taxon>Bacteria</taxon>
        <taxon>Pseudomonadati</taxon>
        <taxon>Pseudomonadota</taxon>
        <taxon>Alphaproteobacteria</taxon>
        <taxon>Sphingomonadales</taxon>
        <taxon>Erythrobacteraceae</taxon>
        <taxon>Tsuneonella</taxon>
    </lineage>
</organism>
<evidence type="ECO:0000313" key="3">
    <source>
        <dbReference type="EMBL" id="QSB43768.1"/>
    </source>
</evidence>